<dbReference type="PANTHER" id="PTHR37835:SF1">
    <property type="entry name" value="ALPHA-CLOSTRIPAIN"/>
    <property type="match status" value="1"/>
</dbReference>
<proteinExistence type="predicted"/>
<dbReference type="Gene3D" id="3.40.50.11970">
    <property type="match status" value="1"/>
</dbReference>
<name>W7Y648_9BACT</name>
<organism evidence="1 2">
    <name type="scientific">Saccharicrinis fermentans DSM 9555 = JCM 21142</name>
    <dbReference type="NCBI Taxonomy" id="869213"/>
    <lineage>
        <taxon>Bacteria</taxon>
        <taxon>Pseudomonadati</taxon>
        <taxon>Bacteroidota</taxon>
        <taxon>Bacteroidia</taxon>
        <taxon>Marinilabiliales</taxon>
        <taxon>Marinilabiliaceae</taxon>
        <taxon>Saccharicrinis</taxon>
    </lineage>
</organism>
<gene>
    <name evidence="1" type="ORF">JCM21142_41731</name>
</gene>
<accession>W7Y648</accession>
<evidence type="ECO:0000313" key="1">
    <source>
        <dbReference type="EMBL" id="GAF03073.1"/>
    </source>
</evidence>
<dbReference type="InterPro" id="IPR005077">
    <property type="entry name" value="Peptidase_C11"/>
</dbReference>
<dbReference type="RefSeq" id="WP_052342894.1">
    <property type="nucleotide sequence ID" value="NZ_BAMD01000017.1"/>
</dbReference>
<dbReference type="AlphaFoldDB" id="W7Y648"/>
<dbReference type="PANTHER" id="PTHR37835">
    <property type="entry name" value="ALPHA-CLOSTRIPAIN"/>
    <property type="match status" value="1"/>
</dbReference>
<dbReference type="eggNOG" id="COG1716">
    <property type="taxonomic scope" value="Bacteria"/>
</dbReference>
<keyword evidence="2" id="KW-1185">Reference proteome</keyword>
<dbReference type="PROSITE" id="PS51257">
    <property type="entry name" value="PROKAR_LIPOPROTEIN"/>
    <property type="match status" value="1"/>
</dbReference>
<dbReference type="Proteomes" id="UP000019402">
    <property type="component" value="Unassembled WGS sequence"/>
</dbReference>
<reference evidence="1 2" key="1">
    <citation type="journal article" date="2014" name="Genome Announc.">
        <title>Draft Genome Sequence of Cytophaga fermentans JCM 21142T, a Facultative Anaerobe Isolated from Marine Mud.</title>
        <authorList>
            <person name="Starns D."/>
            <person name="Oshima K."/>
            <person name="Suda W."/>
            <person name="Iino T."/>
            <person name="Yuki M."/>
            <person name="Inoue J."/>
            <person name="Kitamura K."/>
            <person name="Iida T."/>
            <person name="Darby A."/>
            <person name="Hattori M."/>
            <person name="Ohkuma M."/>
        </authorList>
    </citation>
    <scope>NUCLEOTIDE SEQUENCE [LARGE SCALE GENOMIC DNA]</scope>
    <source>
        <strain evidence="1 2">JCM 21142</strain>
    </source>
</reference>
<dbReference type="Pfam" id="PF03415">
    <property type="entry name" value="Peptidase_C11"/>
    <property type="match status" value="1"/>
</dbReference>
<evidence type="ECO:0000313" key="2">
    <source>
        <dbReference type="Proteomes" id="UP000019402"/>
    </source>
</evidence>
<dbReference type="EMBL" id="BAMD01000017">
    <property type="protein sequence ID" value="GAF03073.1"/>
    <property type="molecule type" value="Genomic_DNA"/>
</dbReference>
<comment type="caution">
    <text evidence="1">The sequence shown here is derived from an EMBL/GenBank/DDBJ whole genome shotgun (WGS) entry which is preliminary data.</text>
</comment>
<protein>
    <submittedName>
        <fullName evidence="1">Clostripain</fullName>
    </submittedName>
</protein>
<sequence>MHSLFKLFRFIFLVSFFFISCEDDDYPTIQKETVIVYMVADNDLSDEAFDDINEMEYFFESKAGNLIVYIDSGEEAPRIIKVCPDQSDKIVSKTIITYPEQNSASPTVFRAVIDDIMESYPSESYGLILWSHATGWLPPANNTLKSFGLDENLEMDILNLEEAIPDKTFEYIMFDACLMGSVEVVYQLRYKAPYILASPTEILANGFPYSNIVTSLFDQNESIQQRLENIANEYMDYYMAQSGKYKSASISLIQTNALDELASKTSELLNSYSLQKWEYKQNIAQRLDLLESALAFDFEDFLANNYPDTAVVEVKQQLNNAVLYKEHTEAFLTINQIHKFCGLSCYIPQVEFEKLNNYYQKLSWSKDSGFNLLFAD</sequence>
<dbReference type="OrthoDB" id="5507507at2"/>
<dbReference type="STRING" id="869213.GCA_000517085_00101"/>